<dbReference type="Gene3D" id="1.20.1260.10">
    <property type="match status" value="1"/>
</dbReference>
<comment type="similarity">
    <text evidence="3">Belongs to the CotF family.</text>
</comment>
<reference evidence="5 6" key="1">
    <citation type="submission" date="2023-02" db="EMBL/GenBank/DDBJ databases">
        <title>Oceanobacillus kimchii IFOP_LL358 isolated form Alexandrium catenella lab strain.</title>
        <authorList>
            <person name="Gajardo G."/>
            <person name="Ueki S."/>
            <person name="Maruyama F."/>
        </authorList>
    </citation>
    <scope>NUCLEOTIDE SEQUENCE [LARGE SCALE GENOMIC DNA]</scope>
    <source>
        <strain evidence="5 6">IFOP_LL358</strain>
    </source>
</reference>
<keyword evidence="6" id="KW-1185">Reference proteome</keyword>
<organism evidence="5 6">
    <name type="scientific">Oceanobacillus kimchii</name>
    <dbReference type="NCBI Taxonomy" id="746691"/>
    <lineage>
        <taxon>Bacteria</taxon>
        <taxon>Bacillati</taxon>
        <taxon>Bacillota</taxon>
        <taxon>Bacilli</taxon>
        <taxon>Bacillales</taxon>
        <taxon>Bacillaceae</taxon>
        <taxon>Oceanobacillus</taxon>
    </lineage>
</organism>
<keyword evidence="1" id="KW-0749">Sporulation</keyword>
<accession>A0ABQ5TP06</accession>
<evidence type="ECO:0000256" key="1">
    <source>
        <dbReference type="ARBA" id="ARBA00022969"/>
    </source>
</evidence>
<evidence type="ECO:0000313" key="6">
    <source>
        <dbReference type="Proteomes" id="UP001275436"/>
    </source>
</evidence>
<dbReference type="Proteomes" id="UP001275436">
    <property type="component" value="Unassembled WGS sequence"/>
</dbReference>
<gene>
    <name evidence="5" type="primary">yhcQ_2</name>
    <name evidence="5" type="ORF">MACH08_36760</name>
</gene>
<comment type="caution">
    <text evidence="5">The sequence shown here is derived from an EMBL/GenBank/DDBJ whole genome shotgun (WGS) entry which is preliminary data.</text>
</comment>
<evidence type="ECO:0000256" key="4">
    <source>
        <dbReference type="SAM" id="MobiDB-lite"/>
    </source>
</evidence>
<proteinExistence type="inferred from homology"/>
<feature type="region of interest" description="Disordered" evidence="4">
    <location>
        <begin position="1"/>
        <end position="39"/>
    </location>
</feature>
<dbReference type="PANTHER" id="PTHR39183">
    <property type="entry name" value="SPORE COAT PROTEIN F-LIKE PROTEIN YHCQ"/>
    <property type="match status" value="1"/>
</dbReference>
<feature type="compositionally biased region" description="Polar residues" evidence="4">
    <location>
        <begin position="1"/>
        <end position="36"/>
    </location>
</feature>
<dbReference type="PANTHER" id="PTHR39183:SF1">
    <property type="entry name" value="SPORE COAT PROTEIN F-LIKE PROTEIN YHCQ"/>
    <property type="match status" value="1"/>
</dbReference>
<name>A0ABQ5TP06_9BACI</name>
<dbReference type="EMBL" id="BSKO01000001">
    <property type="protein sequence ID" value="GLO67892.1"/>
    <property type="molecule type" value="Genomic_DNA"/>
</dbReference>
<evidence type="ECO:0000256" key="3">
    <source>
        <dbReference type="ARBA" id="ARBA00024344"/>
    </source>
</evidence>
<sequence length="222" mass="24957">MQPMNQGQGNLGNHQPNQMKQPSNQAGMTKPGQSLNHGGHELFDAHEVIAGIISMLDQYQMYEQHIQDPALKDILQRQTTFVTKTYNTIVESFQTGHDPKVPTQEYKMQQSNNIVYGIQAGKPKKPNASTSELSDQGISAYMLGNAKSLTSLLAMTAVEMTNPVLRRVIADTVPNFIELSYEIFLYQNKHAYYQVPQLAEEDMINMLNSYTTVQQTPNNPLH</sequence>
<dbReference type="RefSeq" id="WP_017798432.1">
    <property type="nucleotide sequence ID" value="NZ_BSKO01000001.1"/>
</dbReference>
<dbReference type="InterPro" id="IPR012851">
    <property type="entry name" value="Spore_coat_CotF-like"/>
</dbReference>
<protein>
    <submittedName>
        <fullName evidence="5">Spore coat protein F-like protein YhcQ</fullName>
    </submittedName>
</protein>
<dbReference type="Pfam" id="PF07875">
    <property type="entry name" value="Coat_F"/>
    <property type="match status" value="1"/>
</dbReference>
<dbReference type="InterPro" id="IPR012347">
    <property type="entry name" value="Ferritin-like"/>
</dbReference>
<comment type="subcellular location">
    <subcellularLocation>
        <location evidence="2">Spore coat</location>
    </subcellularLocation>
</comment>
<evidence type="ECO:0000256" key="2">
    <source>
        <dbReference type="ARBA" id="ARBA00024325"/>
    </source>
</evidence>
<evidence type="ECO:0000313" key="5">
    <source>
        <dbReference type="EMBL" id="GLO67892.1"/>
    </source>
</evidence>